<feature type="compositionally biased region" description="Polar residues" evidence="1">
    <location>
        <begin position="62"/>
        <end position="72"/>
    </location>
</feature>
<organism evidence="2 3">
    <name type="scientific">Thyridium curvatum</name>
    <dbReference type="NCBI Taxonomy" id="1093900"/>
    <lineage>
        <taxon>Eukaryota</taxon>
        <taxon>Fungi</taxon>
        <taxon>Dikarya</taxon>
        <taxon>Ascomycota</taxon>
        <taxon>Pezizomycotina</taxon>
        <taxon>Sordariomycetes</taxon>
        <taxon>Sordariomycetidae</taxon>
        <taxon>Thyridiales</taxon>
        <taxon>Thyridiaceae</taxon>
        <taxon>Thyridium</taxon>
    </lineage>
</organism>
<dbReference type="GeneID" id="41975818"/>
<accession>A0A507AT47</accession>
<evidence type="ECO:0000313" key="2">
    <source>
        <dbReference type="EMBL" id="TPX10637.1"/>
    </source>
</evidence>
<feature type="compositionally biased region" description="Low complexity" evidence="1">
    <location>
        <begin position="86"/>
        <end position="127"/>
    </location>
</feature>
<dbReference type="RefSeq" id="XP_030992348.1">
    <property type="nucleotide sequence ID" value="XM_031143218.1"/>
</dbReference>
<gene>
    <name evidence="2" type="ORF">E0L32_008371</name>
</gene>
<name>A0A507AT47_9PEZI</name>
<dbReference type="Proteomes" id="UP000319257">
    <property type="component" value="Unassembled WGS sequence"/>
</dbReference>
<evidence type="ECO:0000256" key="1">
    <source>
        <dbReference type="SAM" id="MobiDB-lite"/>
    </source>
</evidence>
<sequence length="288" mass="31568">MAAYDSSAPRYMPPLEVLSAEDFETASIRSAAPSYSKSHQCHIPVEKAGPPRAHSCAAGTSEAPSYHSTATHGETIPPYSPRAVETSGSATSSSGPSTSSAPPTLLPPHSSGGPASASASASARGGLPPIPPLQPRRPADLPNLTAFRIPSWSTMSSNPTARHYQRVAHRRVAAANSQSHLQGIRRMVLDRIDEDERNRFRPLEDPYLVGEEAARRARQERLARENGDDVLVMEDRCWDGFLAELRGWEERERNGKQFRQFRREMESLTSSSSSSSRGGRFARRFGFR</sequence>
<comment type="caution">
    <text evidence="2">The sequence shown here is derived from an EMBL/GenBank/DDBJ whole genome shotgun (WGS) entry which is preliminary data.</text>
</comment>
<evidence type="ECO:0000313" key="3">
    <source>
        <dbReference type="Proteomes" id="UP000319257"/>
    </source>
</evidence>
<dbReference type="AlphaFoldDB" id="A0A507AT47"/>
<feature type="region of interest" description="Disordered" evidence="1">
    <location>
        <begin position="30"/>
        <end position="141"/>
    </location>
</feature>
<dbReference type="InParanoid" id="A0A507AT47"/>
<keyword evidence="3" id="KW-1185">Reference proteome</keyword>
<proteinExistence type="predicted"/>
<dbReference type="EMBL" id="SKBQ01000055">
    <property type="protein sequence ID" value="TPX10637.1"/>
    <property type="molecule type" value="Genomic_DNA"/>
</dbReference>
<reference evidence="2 3" key="1">
    <citation type="submission" date="2019-06" db="EMBL/GenBank/DDBJ databases">
        <title>Draft genome sequence of the filamentous fungus Phialemoniopsis curvata isolated from diesel fuel.</title>
        <authorList>
            <person name="Varaljay V.A."/>
            <person name="Lyon W.J."/>
            <person name="Crouch A.L."/>
            <person name="Drake C.E."/>
            <person name="Hollomon J.M."/>
            <person name="Nadeau L.J."/>
            <person name="Nunn H.S."/>
            <person name="Stevenson B.S."/>
            <person name="Bojanowski C.L."/>
            <person name="Crookes-Goodson W.J."/>
        </authorList>
    </citation>
    <scope>NUCLEOTIDE SEQUENCE [LARGE SCALE GENOMIC DNA]</scope>
    <source>
        <strain evidence="2 3">D216</strain>
    </source>
</reference>
<protein>
    <submittedName>
        <fullName evidence="2">Uncharacterized protein</fullName>
    </submittedName>
</protein>
<dbReference type="OrthoDB" id="4203030at2759"/>